<dbReference type="PANTHER" id="PTHR43381:SF20">
    <property type="entry name" value="TRANSLATION INITIATION FACTOR IF-2, MITOCHONDRIAL"/>
    <property type="match status" value="1"/>
</dbReference>
<keyword evidence="7" id="KW-0496">Mitochondrion</keyword>
<dbReference type="GO" id="GO:0003743">
    <property type="term" value="F:translation initiation factor activity"/>
    <property type="evidence" value="ECO:0007669"/>
    <property type="project" value="UniProtKB-KW"/>
</dbReference>
<evidence type="ECO:0000256" key="12">
    <source>
        <dbReference type="SAM" id="MobiDB-lite"/>
    </source>
</evidence>
<evidence type="ECO:0000256" key="8">
    <source>
        <dbReference type="ARBA" id="ARBA00023134"/>
    </source>
</evidence>
<dbReference type="CDD" id="cd03702">
    <property type="entry name" value="IF2_mtIF2_II"/>
    <property type="match status" value="1"/>
</dbReference>
<dbReference type="InterPro" id="IPR005225">
    <property type="entry name" value="Small_GTP-bd"/>
</dbReference>
<dbReference type="InterPro" id="IPR036925">
    <property type="entry name" value="TIF_IF2_dom3_sf"/>
</dbReference>
<feature type="region of interest" description="Disordered" evidence="12">
    <location>
        <begin position="36"/>
        <end position="348"/>
    </location>
</feature>
<dbReference type="Pfam" id="PF22042">
    <property type="entry name" value="EF-G_D2"/>
    <property type="match status" value="1"/>
</dbReference>
<dbReference type="InterPro" id="IPR023115">
    <property type="entry name" value="TIF_IF2_dom3"/>
</dbReference>
<dbReference type="InterPro" id="IPR015760">
    <property type="entry name" value="TIF_IF2"/>
</dbReference>
<dbReference type="Pfam" id="PF00009">
    <property type="entry name" value="GTP_EFTU"/>
    <property type="match status" value="1"/>
</dbReference>
<feature type="compositionally biased region" description="Polar residues" evidence="12">
    <location>
        <begin position="218"/>
        <end position="231"/>
    </location>
</feature>
<keyword evidence="8" id="KW-0342">GTP-binding</keyword>
<dbReference type="EMBL" id="RSCE01000003">
    <property type="protein sequence ID" value="RSH84626.1"/>
    <property type="molecule type" value="Genomic_DNA"/>
</dbReference>
<keyword evidence="6" id="KW-0809">Transit peptide</keyword>
<evidence type="ECO:0000256" key="6">
    <source>
        <dbReference type="ARBA" id="ARBA00022946"/>
    </source>
</evidence>
<feature type="domain" description="Tr-type G" evidence="13">
    <location>
        <begin position="475"/>
        <end position="656"/>
    </location>
</feature>
<dbReference type="GeneID" id="39590693"/>
<evidence type="ECO:0000256" key="5">
    <source>
        <dbReference type="ARBA" id="ARBA00022917"/>
    </source>
</evidence>
<evidence type="ECO:0000256" key="10">
    <source>
        <dbReference type="ARBA" id="ARBA00044200"/>
    </source>
</evidence>
<evidence type="ECO:0000256" key="3">
    <source>
        <dbReference type="ARBA" id="ARBA00022540"/>
    </source>
</evidence>
<dbReference type="FunFam" id="3.40.50.300:FF:000019">
    <property type="entry name" value="Translation initiation factor IF-2"/>
    <property type="match status" value="1"/>
</dbReference>
<keyword evidence="15" id="KW-1185">Reference proteome</keyword>
<dbReference type="HAMAP" id="MF_00100_B">
    <property type="entry name" value="IF_2_B"/>
    <property type="match status" value="1"/>
</dbReference>
<comment type="function">
    <text evidence="9">One of the essential components for the initiation of protein synthesis. Protects formylmethionyl-tRNA from spontaneous hydrolysis and promotes its binding to the 30S ribosomal subunits. Also involved in the hydrolysis of GTP during the formation of the 70S ribosomal complex.</text>
</comment>
<evidence type="ECO:0000256" key="2">
    <source>
        <dbReference type="ARBA" id="ARBA00007733"/>
    </source>
</evidence>
<reference evidence="14 15" key="1">
    <citation type="submission" date="2018-11" db="EMBL/GenBank/DDBJ databases">
        <title>Genome sequence of Apiotrichum porosum DSM 27194.</title>
        <authorList>
            <person name="Aliyu H."/>
            <person name="Gorte O."/>
            <person name="Ochsenreither K."/>
        </authorList>
    </citation>
    <scope>NUCLEOTIDE SEQUENCE [LARGE SCALE GENOMIC DNA]</scope>
    <source>
        <strain evidence="14 15">DSM 27194</strain>
    </source>
</reference>
<dbReference type="Pfam" id="PF11987">
    <property type="entry name" value="IF-2"/>
    <property type="match status" value="1"/>
</dbReference>
<dbReference type="Gene3D" id="3.40.50.10050">
    <property type="entry name" value="Translation initiation factor IF- 2, domain 3"/>
    <property type="match status" value="1"/>
</dbReference>
<dbReference type="GO" id="GO:0005739">
    <property type="term" value="C:mitochondrion"/>
    <property type="evidence" value="ECO:0007669"/>
    <property type="project" value="UniProtKB-SubCell"/>
</dbReference>
<dbReference type="FunFam" id="2.40.30.10:FF:000007">
    <property type="entry name" value="Translation initiation factor IF-2"/>
    <property type="match status" value="1"/>
</dbReference>
<dbReference type="AlphaFoldDB" id="A0A427Y0G3"/>
<evidence type="ECO:0000256" key="1">
    <source>
        <dbReference type="ARBA" id="ARBA00004173"/>
    </source>
</evidence>
<evidence type="ECO:0000259" key="13">
    <source>
        <dbReference type="PROSITE" id="PS51722"/>
    </source>
</evidence>
<dbReference type="InterPro" id="IPR000178">
    <property type="entry name" value="TF_IF2_bacterial-like"/>
</dbReference>
<comment type="caution">
    <text evidence="14">The sequence shown here is derived from an EMBL/GenBank/DDBJ whole genome shotgun (WGS) entry which is preliminary data.</text>
</comment>
<protein>
    <recommendedName>
        <fullName evidence="10">Translation initiation factor IF-2, mitochondrial</fullName>
    </recommendedName>
</protein>
<dbReference type="InterPro" id="IPR027417">
    <property type="entry name" value="P-loop_NTPase"/>
</dbReference>
<proteinExistence type="inferred from homology"/>
<dbReference type="NCBIfam" id="TIGR00231">
    <property type="entry name" value="small_GTP"/>
    <property type="match status" value="1"/>
</dbReference>
<dbReference type="FunFam" id="2.40.30.10:FF:000008">
    <property type="entry name" value="Translation initiation factor IF-2"/>
    <property type="match status" value="1"/>
</dbReference>
<evidence type="ECO:0000313" key="15">
    <source>
        <dbReference type="Proteomes" id="UP000279236"/>
    </source>
</evidence>
<feature type="compositionally biased region" description="Polar residues" evidence="12">
    <location>
        <begin position="241"/>
        <end position="256"/>
    </location>
</feature>
<dbReference type="GO" id="GO:0005525">
    <property type="term" value="F:GTP binding"/>
    <property type="evidence" value="ECO:0007669"/>
    <property type="project" value="UniProtKB-KW"/>
</dbReference>
<dbReference type="PROSITE" id="PS51722">
    <property type="entry name" value="G_TR_2"/>
    <property type="match status" value="1"/>
</dbReference>
<feature type="compositionally biased region" description="Basic residues" evidence="12">
    <location>
        <begin position="324"/>
        <end position="335"/>
    </location>
</feature>
<evidence type="ECO:0000256" key="4">
    <source>
        <dbReference type="ARBA" id="ARBA00022741"/>
    </source>
</evidence>
<feature type="compositionally biased region" description="Low complexity" evidence="12">
    <location>
        <begin position="267"/>
        <end position="287"/>
    </location>
</feature>
<keyword evidence="4" id="KW-0547">Nucleotide-binding</keyword>
<dbReference type="SUPFAM" id="SSF50447">
    <property type="entry name" value="Translation proteins"/>
    <property type="match status" value="2"/>
</dbReference>
<dbReference type="FunFam" id="3.40.50.10050:FF:000001">
    <property type="entry name" value="Translation initiation factor IF-2"/>
    <property type="match status" value="1"/>
</dbReference>
<dbReference type="SUPFAM" id="SSF52540">
    <property type="entry name" value="P-loop containing nucleoside triphosphate hydrolases"/>
    <property type="match status" value="1"/>
</dbReference>
<evidence type="ECO:0000256" key="11">
    <source>
        <dbReference type="SAM" id="Coils"/>
    </source>
</evidence>
<accession>A0A427Y0G3</accession>
<dbReference type="OrthoDB" id="361630at2759"/>
<gene>
    <name evidence="14" type="ORF">EHS24_006150</name>
</gene>
<feature type="compositionally biased region" description="Polar residues" evidence="12">
    <location>
        <begin position="104"/>
        <end position="116"/>
    </location>
</feature>
<dbReference type="CDD" id="cd03692">
    <property type="entry name" value="mtIF2_IVc"/>
    <property type="match status" value="1"/>
</dbReference>
<feature type="compositionally biased region" description="Polar residues" evidence="12">
    <location>
        <begin position="189"/>
        <end position="200"/>
    </location>
</feature>
<dbReference type="InterPro" id="IPR053905">
    <property type="entry name" value="EF-G-like_DII"/>
</dbReference>
<dbReference type="InterPro" id="IPR044145">
    <property type="entry name" value="IF2_II"/>
</dbReference>
<feature type="coiled-coil region" evidence="11">
    <location>
        <begin position="358"/>
        <end position="389"/>
    </location>
</feature>
<dbReference type="Gene3D" id="3.40.50.300">
    <property type="entry name" value="P-loop containing nucleotide triphosphate hydrolases"/>
    <property type="match status" value="1"/>
</dbReference>
<comment type="subcellular location">
    <subcellularLocation>
        <location evidence="1">Mitochondrion</location>
    </subcellularLocation>
</comment>
<keyword evidence="3" id="KW-0396">Initiation factor</keyword>
<dbReference type="SUPFAM" id="SSF52156">
    <property type="entry name" value="Initiation factor IF2/eIF5b, domain 3"/>
    <property type="match status" value="1"/>
</dbReference>
<evidence type="ECO:0000256" key="9">
    <source>
        <dbReference type="ARBA" id="ARBA00025162"/>
    </source>
</evidence>
<dbReference type="RefSeq" id="XP_028478074.1">
    <property type="nucleotide sequence ID" value="XM_028621622.1"/>
</dbReference>
<dbReference type="InterPro" id="IPR009000">
    <property type="entry name" value="Transl_B-barrel_sf"/>
</dbReference>
<dbReference type="InterPro" id="IPR000795">
    <property type="entry name" value="T_Tr_GTP-bd_dom"/>
</dbReference>
<dbReference type="CDD" id="cd01887">
    <property type="entry name" value="IF2_eIF5B"/>
    <property type="match status" value="1"/>
</dbReference>
<dbReference type="GO" id="GO:0003924">
    <property type="term" value="F:GTPase activity"/>
    <property type="evidence" value="ECO:0007669"/>
    <property type="project" value="InterPro"/>
</dbReference>
<dbReference type="STRING" id="105984.A0A427Y0G3"/>
<dbReference type="Gene3D" id="2.40.30.10">
    <property type="entry name" value="Translation factors"/>
    <property type="match status" value="2"/>
</dbReference>
<keyword evidence="11" id="KW-0175">Coiled coil</keyword>
<dbReference type="PANTHER" id="PTHR43381">
    <property type="entry name" value="TRANSLATION INITIATION FACTOR IF-2-RELATED"/>
    <property type="match status" value="1"/>
</dbReference>
<evidence type="ECO:0000256" key="7">
    <source>
        <dbReference type="ARBA" id="ARBA00023128"/>
    </source>
</evidence>
<keyword evidence="5" id="KW-0648">Protein biosynthesis</keyword>
<comment type="similarity">
    <text evidence="2">Belongs to the TRAFAC class translation factor GTPase superfamily. Classic translation factor GTPase family. IF-2 subfamily.</text>
</comment>
<feature type="compositionally biased region" description="Basic and acidic residues" evidence="12">
    <location>
        <begin position="336"/>
        <end position="345"/>
    </location>
</feature>
<sequence>MSILRSARSPAIAVRVALASSVRPFSAAALLRSAAKPLPKRNWAAPAPPTASTNAAQSGAAQPFKAREWSAPAPTPPAKSTNASQPGSGQPLKAREWGAPAPTPSAQSANDSQSGAGKSFKARDWGAAAPTPVKSRDWGSGGGSSGGTRDDRRLGGGVGSRNNNARNDRQNDRRNDRANGAARKDSHQRGSNPALQSGVSGNPRKRFRDGNANGGERGSQQQNRNNFNPQSAPAPRDWSSPRGTPNNAAKDNTQASGPDRSAAPPQDGAGSSGAVADAGSVSDYDGAGYDGGEDDSDWHSRRKPRRESRSLLHQPDGGYELPPTHHHSTKGGKVKLSREDRERSSRSWAFEDEDPAEIEAYEEAQRMEREKKERQAQKAALRARQLKDEMEKSVFIPSSITVSQLADKFGVKLIHLIRKMNQVGMPENHRRADYLLNSDEAGNLAIEFDLNPIIDEDKGFDIFPEPEGDLSECPLRPPVVTIMGHVDHGKTTLLDSLRHTSVAAGEAGGITQHIAAFSVPLSSLMKGSDVPKGATITFLDTPGHAAFTGMRARGAMVTDLIVLVVAADDGVMPQTKEVINLVHAAGDSVGLVVAINKCDKPMIDIERVKSNLGTEGILLEEDGGEIPSVRVSGLTGMGLDDLMETLSTLAEVRDLRARKQGKAEGYVLESHVDKGKGTITTVLVTRGTLKSGSIIVAGNTWAKVRQMTDSSGRSIRVATPGMPVTLTGWKDVPTAGDQMLEAPNEDRAKKCVANRLRDDERRAMAVDVQEVNARREEDRKLHDIEVEVKRQAKEDGSNVKEAVAAARRNAAAAAEVGRKELRIVIKGDVTGTVEAVVGSLKDIGNKEAGVKIVQTGVGNVCESDIDFAEATGAMVVGFNVECPRPMKSLAASGGVPVHCDSVIYRLIESVKTSVAALLPPKIEYRVTGEALVQQLFEIKISRKENKVIAGCKVANGVISKNEGVRVLRGTDREIVFEGSMETLKQFKKDVTQMRKGTECGIGIEGFADIRVGDEIVTFTTTEVARQL</sequence>
<organism evidence="14 15">
    <name type="scientific">Apiotrichum porosum</name>
    <dbReference type="NCBI Taxonomy" id="105984"/>
    <lineage>
        <taxon>Eukaryota</taxon>
        <taxon>Fungi</taxon>
        <taxon>Dikarya</taxon>
        <taxon>Basidiomycota</taxon>
        <taxon>Agaricomycotina</taxon>
        <taxon>Tremellomycetes</taxon>
        <taxon>Trichosporonales</taxon>
        <taxon>Trichosporonaceae</taxon>
        <taxon>Apiotrichum</taxon>
    </lineage>
</organism>
<dbReference type="PRINTS" id="PR00315">
    <property type="entry name" value="ELONGATNFCT"/>
</dbReference>
<evidence type="ECO:0000313" key="14">
    <source>
        <dbReference type="EMBL" id="RSH84626.1"/>
    </source>
</evidence>
<feature type="compositionally biased region" description="Basic and acidic residues" evidence="12">
    <location>
        <begin position="166"/>
        <end position="188"/>
    </location>
</feature>
<dbReference type="Proteomes" id="UP000279236">
    <property type="component" value="Unassembled WGS sequence"/>
</dbReference>
<name>A0A427Y0G3_9TREE</name>